<evidence type="ECO:0000313" key="3">
    <source>
        <dbReference type="Proteomes" id="UP000319576"/>
    </source>
</evidence>
<dbReference type="EMBL" id="CP036273">
    <property type="protein sequence ID" value="QDU19624.1"/>
    <property type="molecule type" value="Genomic_DNA"/>
</dbReference>
<feature type="chain" id="PRO_5021952591" evidence="1">
    <location>
        <begin position="17"/>
        <end position="472"/>
    </location>
</feature>
<accession>A0A517XQ48</accession>
<sequence precursor="true">MTRLALLLAAALPALAADAPPRPPGIMAGAHAQDVTPEHFPISVNGGFADRKATSAADKLHARCLVLDDGTTKVALCVVDSCMIPRELGDAARAAASKMTGIPAANILISATHTHSAPTVTGVFGSDPDERYVKFLAEKIAAGIMAAHAKLAPAKLGWGAADEPNHVFNRRWLTTPGFENANPFGDKTDKVRTNPGYGNKALDKQAGPVDPAVSVLSVRDKDGAPRALFANYGLHYVGDRPALSADYFGVFAERVGPVLGAKGDGFVGVLSNGTSGDVNNINFAGAAPPKREPGERSREVAEAVAKAARKAADGASYRSDITLSVATKELTLKVRKPTAAEVARAEAIVAKAKGPVLSGSEEVYARETLLLAKYPDTVPVRIQAIRIGELGIVAIPCEVFTQIGLDIKKRSSTQQTFVVSLANGYNGYLPTAAQHALGGYETWRARSSYLEVGAADAITTTALELLGQVTGK</sequence>
<dbReference type="OrthoDB" id="9790058at2"/>
<evidence type="ECO:0000313" key="2">
    <source>
        <dbReference type="EMBL" id="QDU19624.1"/>
    </source>
</evidence>
<keyword evidence="1" id="KW-0732">Signal</keyword>
<proteinExistence type="predicted"/>
<organism evidence="2 3">
    <name type="scientific">Urbifossiella limnaea</name>
    <dbReference type="NCBI Taxonomy" id="2528023"/>
    <lineage>
        <taxon>Bacteria</taxon>
        <taxon>Pseudomonadati</taxon>
        <taxon>Planctomycetota</taxon>
        <taxon>Planctomycetia</taxon>
        <taxon>Gemmatales</taxon>
        <taxon>Gemmataceae</taxon>
        <taxon>Urbifossiella</taxon>
    </lineage>
</organism>
<dbReference type="KEGG" id="uli:ETAA1_15540"/>
<dbReference type="AlphaFoldDB" id="A0A517XQ48"/>
<gene>
    <name evidence="2" type="ORF">ETAA1_15540</name>
</gene>
<protein>
    <submittedName>
        <fullName evidence="2">Neutral/alkaline non-lysosomal ceramidase</fullName>
    </submittedName>
</protein>
<evidence type="ECO:0000256" key="1">
    <source>
        <dbReference type="SAM" id="SignalP"/>
    </source>
</evidence>
<dbReference type="RefSeq" id="WP_145235873.1">
    <property type="nucleotide sequence ID" value="NZ_CP036273.1"/>
</dbReference>
<reference evidence="2 3" key="1">
    <citation type="submission" date="2019-02" db="EMBL/GenBank/DDBJ databases">
        <title>Deep-cultivation of Planctomycetes and their phenomic and genomic characterization uncovers novel biology.</title>
        <authorList>
            <person name="Wiegand S."/>
            <person name="Jogler M."/>
            <person name="Boedeker C."/>
            <person name="Pinto D."/>
            <person name="Vollmers J."/>
            <person name="Rivas-Marin E."/>
            <person name="Kohn T."/>
            <person name="Peeters S.H."/>
            <person name="Heuer A."/>
            <person name="Rast P."/>
            <person name="Oberbeckmann S."/>
            <person name="Bunk B."/>
            <person name="Jeske O."/>
            <person name="Meyerdierks A."/>
            <person name="Storesund J.E."/>
            <person name="Kallscheuer N."/>
            <person name="Luecker S."/>
            <person name="Lage O.M."/>
            <person name="Pohl T."/>
            <person name="Merkel B.J."/>
            <person name="Hornburger P."/>
            <person name="Mueller R.-W."/>
            <person name="Bruemmer F."/>
            <person name="Labrenz M."/>
            <person name="Spormann A.M."/>
            <person name="Op den Camp H."/>
            <person name="Overmann J."/>
            <person name="Amann R."/>
            <person name="Jetten M.S.M."/>
            <person name="Mascher T."/>
            <person name="Medema M.H."/>
            <person name="Devos D.P."/>
            <person name="Kaster A.-K."/>
            <person name="Ovreas L."/>
            <person name="Rohde M."/>
            <person name="Galperin M.Y."/>
            <person name="Jogler C."/>
        </authorList>
    </citation>
    <scope>NUCLEOTIDE SEQUENCE [LARGE SCALE GENOMIC DNA]</scope>
    <source>
        <strain evidence="2 3">ETA_A1</strain>
    </source>
</reference>
<name>A0A517XQ48_9BACT</name>
<feature type="signal peptide" evidence="1">
    <location>
        <begin position="1"/>
        <end position="16"/>
    </location>
</feature>
<dbReference type="Proteomes" id="UP000319576">
    <property type="component" value="Chromosome"/>
</dbReference>
<keyword evidence="3" id="KW-1185">Reference proteome</keyword>